<evidence type="ECO:0000256" key="1">
    <source>
        <dbReference type="ARBA" id="ARBA00001933"/>
    </source>
</evidence>
<comment type="cofactor">
    <cofactor evidence="1 4">
        <name>pyridoxal 5'-phosphate</name>
        <dbReference type="ChEBI" id="CHEBI:597326"/>
    </cofactor>
</comment>
<dbReference type="InterPro" id="IPR004838">
    <property type="entry name" value="NHTrfase_class1_PyrdxlP-BS"/>
</dbReference>
<dbReference type="Gene3D" id="3.90.1150.10">
    <property type="entry name" value="Aspartate Aminotransferase, domain 1"/>
    <property type="match status" value="1"/>
</dbReference>
<reference evidence="6" key="1">
    <citation type="submission" date="2020-07" db="EMBL/GenBank/DDBJ databases">
        <title>Huge and variable diversity of episymbiotic CPR bacteria and DPANN archaea in groundwater ecosystems.</title>
        <authorList>
            <person name="He C.Y."/>
            <person name="Keren R."/>
            <person name="Whittaker M."/>
            <person name="Farag I.F."/>
            <person name="Doudna J."/>
            <person name="Cate J.H.D."/>
            <person name="Banfield J.F."/>
        </authorList>
    </citation>
    <scope>NUCLEOTIDE SEQUENCE</scope>
    <source>
        <strain evidence="6">NC_groundwater_1664_Pr3_B-0.1um_52_9</strain>
    </source>
</reference>
<dbReference type="Pfam" id="PF00155">
    <property type="entry name" value="Aminotran_1_2"/>
    <property type="match status" value="1"/>
</dbReference>
<evidence type="ECO:0000313" key="7">
    <source>
        <dbReference type="Proteomes" id="UP000807825"/>
    </source>
</evidence>
<evidence type="ECO:0000256" key="2">
    <source>
        <dbReference type="ARBA" id="ARBA00022576"/>
    </source>
</evidence>
<evidence type="ECO:0000313" key="6">
    <source>
        <dbReference type="EMBL" id="MBI5251188.1"/>
    </source>
</evidence>
<dbReference type="CDD" id="cd00609">
    <property type="entry name" value="AAT_like"/>
    <property type="match status" value="1"/>
</dbReference>
<dbReference type="PANTHER" id="PTHR42832">
    <property type="entry name" value="AMINO ACID AMINOTRANSFERASE"/>
    <property type="match status" value="1"/>
</dbReference>
<dbReference type="AlphaFoldDB" id="A0A9D6Z1K9"/>
<dbReference type="GO" id="GO:0030170">
    <property type="term" value="F:pyridoxal phosphate binding"/>
    <property type="evidence" value="ECO:0007669"/>
    <property type="project" value="InterPro"/>
</dbReference>
<evidence type="ECO:0000256" key="4">
    <source>
        <dbReference type="RuleBase" id="RU000481"/>
    </source>
</evidence>
<proteinExistence type="inferred from homology"/>
<gene>
    <name evidence="6" type="ORF">HY912_16995</name>
</gene>
<sequence>MEEFRRIKRLPPYVFQVVNELKMRLRRAGEDIIDLGMGNPDIATPQHIVNKVIEAVQNPRNHRYSASMGIPKLREAFANWWKRRYDVDLDPSTEVVATMGAKDALAHLVLATITPGDVVFVPSPTYPIHPYSVVIAGGDLRHIPIRPESDFFEDLKTAVRLTWPLPKMLILSFPHNPTTMVVDQDFFRRLVDFAHEYKIMIIHDFAYADLTFEDYKAPSFLAVPGAKEVGVEVFSMSKSYSMAGWRVGCVAGNPQMIEALRRLKSYIDYGIFQPVQIASIIALNEDQGCVQEIVEEYKDRRDALCAGLNDCGWNVTPPKGTMFVWAKIPEQFRAMGSLEFSKLMTEQAKVAVSPGIGFGPFGDEHVRFALVENRMRINQAIRGIRHFLGECTTDGKVEEKVAQTAVL</sequence>
<evidence type="ECO:0000256" key="3">
    <source>
        <dbReference type="ARBA" id="ARBA00022679"/>
    </source>
</evidence>
<accession>A0A9D6Z1K9</accession>
<dbReference type="InterPro" id="IPR004839">
    <property type="entry name" value="Aminotransferase_I/II_large"/>
</dbReference>
<protein>
    <recommendedName>
        <fullName evidence="4">Aminotransferase</fullName>
        <ecNumber evidence="4">2.6.1.-</ecNumber>
    </recommendedName>
</protein>
<comment type="similarity">
    <text evidence="4">Belongs to the class-I pyridoxal-phosphate-dependent aminotransferase family.</text>
</comment>
<dbReference type="InterPro" id="IPR015424">
    <property type="entry name" value="PyrdxlP-dep_Trfase"/>
</dbReference>
<dbReference type="Gene3D" id="3.40.640.10">
    <property type="entry name" value="Type I PLP-dependent aspartate aminotransferase-like (Major domain)"/>
    <property type="match status" value="1"/>
</dbReference>
<dbReference type="Proteomes" id="UP000807825">
    <property type="component" value="Unassembled WGS sequence"/>
</dbReference>
<keyword evidence="2 4" id="KW-0032">Aminotransferase</keyword>
<dbReference type="PROSITE" id="PS00105">
    <property type="entry name" value="AA_TRANSFER_CLASS_1"/>
    <property type="match status" value="1"/>
</dbReference>
<dbReference type="SUPFAM" id="SSF53383">
    <property type="entry name" value="PLP-dependent transferases"/>
    <property type="match status" value="1"/>
</dbReference>
<feature type="domain" description="Aminotransferase class I/classII large" evidence="5">
    <location>
        <begin position="31"/>
        <end position="370"/>
    </location>
</feature>
<dbReference type="EC" id="2.6.1.-" evidence="4"/>
<dbReference type="EMBL" id="JACRDE010000444">
    <property type="protein sequence ID" value="MBI5251188.1"/>
    <property type="molecule type" value="Genomic_DNA"/>
</dbReference>
<name>A0A9D6Z1K9_9BACT</name>
<dbReference type="GO" id="GO:0008483">
    <property type="term" value="F:transaminase activity"/>
    <property type="evidence" value="ECO:0007669"/>
    <property type="project" value="UniProtKB-KW"/>
</dbReference>
<dbReference type="InterPro" id="IPR015421">
    <property type="entry name" value="PyrdxlP-dep_Trfase_major"/>
</dbReference>
<keyword evidence="3 4" id="KW-0808">Transferase</keyword>
<dbReference type="InterPro" id="IPR050881">
    <property type="entry name" value="LL-DAP_aminotransferase"/>
</dbReference>
<dbReference type="PANTHER" id="PTHR42832:SF1">
    <property type="entry name" value="GLUTAMATE-PYRUVATE AMINOTRANSFERASE ALAC"/>
    <property type="match status" value="1"/>
</dbReference>
<dbReference type="InterPro" id="IPR015422">
    <property type="entry name" value="PyrdxlP-dep_Trfase_small"/>
</dbReference>
<evidence type="ECO:0000259" key="5">
    <source>
        <dbReference type="Pfam" id="PF00155"/>
    </source>
</evidence>
<comment type="caution">
    <text evidence="6">The sequence shown here is derived from an EMBL/GenBank/DDBJ whole genome shotgun (WGS) entry which is preliminary data.</text>
</comment>
<organism evidence="6 7">
    <name type="scientific">Desulfomonile tiedjei</name>
    <dbReference type="NCBI Taxonomy" id="2358"/>
    <lineage>
        <taxon>Bacteria</taxon>
        <taxon>Pseudomonadati</taxon>
        <taxon>Thermodesulfobacteriota</taxon>
        <taxon>Desulfomonilia</taxon>
        <taxon>Desulfomonilales</taxon>
        <taxon>Desulfomonilaceae</taxon>
        <taxon>Desulfomonile</taxon>
    </lineage>
</organism>